<dbReference type="HOGENOM" id="CLU_108985_1_0_1"/>
<evidence type="ECO:0000313" key="2">
    <source>
        <dbReference type="Proteomes" id="UP000054549"/>
    </source>
</evidence>
<reference evidence="1 2" key="1">
    <citation type="submission" date="2014-04" db="EMBL/GenBank/DDBJ databases">
        <title>Evolutionary Origins and Diversification of the Mycorrhizal Mutualists.</title>
        <authorList>
            <consortium name="DOE Joint Genome Institute"/>
            <consortium name="Mycorrhizal Genomics Consortium"/>
            <person name="Kohler A."/>
            <person name="Kuo A."/>
            <person name="Nagy L.G."/>
            <person name="Floudas D."/>
            <person name="Copeland A."/>
            <person name="Barry K.W."/>
            <person name="Cichocki N."/>
            <person name="Veneault-Fourrey C."/>
            <person name="LaButti K."/>
            <person name="Lindquist E.A."/>
            <person name="Lipzen A."/>
            <person name="Lundell T."/>
            <person name="Morin E."/>
            <person name="Murat C."/>
            <person name="Riley R."/>
            <person name="Ohm R."/>
            <person name="Sun H."/>
            <person name="Tunlid A."/>
            <person name="Henrissat B."/>
            <person name="Grigoriev I.V."/>
            <person name="Hibbett D.S."/>
            <person name="Martin F."/>
        </authorList>
    </citation>
    <scope>NUCLEOTIDE SEQUENCE [LARGE SCALE GENOMIC DNA]</scope>
    <source>
        <strain evidence="1 2">Koide BX008</strain>
    </source>
</reference>
<name>A0A0C2WU79_AMAMK</name>
<gene>
    <name evidence="1" type="ORF">M378DRAFT_52084</name>
</gene>
<dbReference type="PANTHER" id="PTHR19446">
    <property type="entry name" value="REVERSE TRANSCRIPTASES"/>
    <property type="match status" value="1"/>
</dbReference>
<feature type="non-terminal residue" evidence="1">
    <location>
        <position position="1"/>
    </location>
</feature>
<dbReference type="STRING" id="946122.A0A0C2WU79"/>
<proteinExistence type="predicted"/>
<organism evidence="1 2">
    <name type="scientific">Amanita muscaria (strain Koide BX008)</name>
    <dbReference type="NCBI Taxonomy" id="946122"/>
    <lineage>
        <taxon>Eukaryota</taxon>
        <taxon>Fungi</taxon>
        <taxon>Dikarya</taxon>
        <taxon>Basidiomycota</taxon>
        <taxon>Agaricomycotina</taxon>
        <taxon>Agaricomycetes</taxon>
        <taxon>Agaricomycetidae</taxon>
        <taxon>Agaricales</taxon>
        <taxon>Pluteineae</taxon>
        <taxon>Amanitaceae</taxon>
        <taxon>Amanita</taxon>
    </lineage>
</organism>
<dbReference type="OrthoDB" id="412006at2759"/>
<dbReference type="AlphaFoldDB" id="A0A0C2WU79"/>
<accession>A0A0C2WU79</accession>
<feature type="non-terminal residue" evidence="1">
    <location>
        <position position="164"/>
    </location>
</feature>
<dbReference type="Proteomes" id="UP000054549">
    <property type="component" value="Unassembled WGS sequence"/>
</dbReference>
<dbReference type="EMBL" id="KN818300">
    <property type="protein sequence ID" value="KIL60326.1"/>
    <property type="molecule type" value="Genomic_DNA"/>
</dbReference>
<sequence>QSAIQQAKKGFFDKKIQDMCREKKPWEAVNWTRERKMPPYTSIAKDGNVIASLEDLWPTLHDQFSSQATTPIDWDFVDNLPEHPTRKWQPISPKEVSDALRNTANNSTPGPDNLSWQHWKRSLTPDKLDNITALFRSILNTGFWPSKFKESTTVVIPKPKKKDY</sequence>
<keyword evidence="2" id="KW-1185">Reference proteome</keyword>
<protein>
    <submittedName>
        <fullName evidence="1">Uncharacterized protein</fullName>
    </submittedName>
</protein>
<evidence type="ECO:0000313" key="1">
    <source>
        <dbReference type="EMBL" id="KIL60326.1"/>
    </source>
</evidence>
<dbReference type="InParanoid" id="A0A0C2WU79"/>